<evidence type="ECO:0000313" key="9">
    <source>
        <dbReference type="Proteomes" id="UP000663879"/>
    </source>
</evidence>
<evidence type="ECO:0000256" key="7">
    <source>
        <dbReference type="RuleBase" id="RU361218"/>
    </source>
</evidence>
<feature type="transmembrane region" description="Helical" evidence="7">
    <location>
        <begin position="86"/>
        <end position="110"/>
    </location>
</feature>
<protein>
    <recommendedName>
        <fullName evidence="7">Tetraspanin</fullName>
    </recommendedName>
</protein>
<evidence type="ECO:0000256" key="6">
    <source>
        <dbReference type="PIRSR" id="PIRSR002419-1"/>
    </source>
</evidence>
<dbReference type="InterPro" id="IPR018499">
    <property type="entry name" value="Tetraspanin/Peripherin"/>
</dbReference>
<name>A0A813MVZ9_9BILA</name>
<organism evidence="8 9">
    <name type="scientific">Brachionus calyciflorus</name>
    <dbReference type="NCBI Taxonomy" id="104777"/>
    <lineage>
        <taxon>Eukaryota</taxon>
        <taxon>Metazoa</taxon>
        <taxon>Spiralia</taxon>
        <taxon>Gnathifera</taxon>
        <taxon>Rotifera</taxon>
        <taxon>Eurotatoria</taxon>
        <taxon>Monogononta</taxon>
        <taxon>Pseudotrocha</taxon>
        <taxon>Ploima</taxon>
        <taxon>Brachionidae</taxon>
        <taxon>Brachionus</taxon>
    </lineage>
</organism>
<dbReference type="SUPFAM" id="SSF48652">
    <property type="entry name" value="Tetraspanin"/>
    <property type="match status" value="1"/>
</dbReference>
<feature type="transmembrane region" description="Helical" evidence="7">
    <location>
        <begin position="7"/>
        <end position="28"/>
    </location>
</feature>
<evidence type="ECO:0000256" key="5">
    <source>
        <dbReference type="ARBA" id="ARBA00023136"/>
    </source>
</evidence>
<reference evidence="8" key="1">
    <citation type="submission" date="2021-02" db="EMBL/GenBank/DDBJ databases">
        <authorList>
            <person name="Nowell W R."/>
        </authorList>
    </citation>
    <scope>NUCLEOTIDE SEQUENCE</scope>
    <source>
        <strain evidence="8">Ploen Becks lab</strain>
    </source>
</reference>
<keyword evidence="6" id="KW-1015">Disulfide bond</keyword>
<keyword evidence="9" id="KW-1185">Reference proteome</keyword>
<dbReference type="InterPro" id="IPR000301">
    <property type="entry name" value="Tetraspanin_animals"/>
</dbReference>
<evidence type="ECO:0000256" key="2">
    <source>
        <dbReference type="ARBA" id="ARBA00006840"/>
    </source>
</evidence>
<comment type="similarity">
    <text evidence="2 7">Belongs to the tetraspanin (TM4SF) family.</text>
</comment>
<sequence length="233" mass="25704">MLSSRATLILLNTVFFLLGGCTLAIGLWSQYDKDFSSLWNTLEISRIIDAKSLNGASLLLIISGVMSVLVSFVGLYGAFVKDRCFLSVYCILMTLILVLEIAAVGLFVSYQSDAKEKLKSGLNITVDAINKDHDKAALNVMNTIQTFFKCCGVEGPNDYLDLANMTSCEVPNTKEDHPIYYQTGCYSAIISFIDAHLPLLLGLSITLISFQIFCLIISIKGCSRIRYDGYEDI</sequence>
<comment type="subcellular location">
    <subcellularLocation>
        <location evidence="1 7">Membrane</location>
        <topology evidence="1 7">Multi-pass membrane protein</topology>
    </subcellularLocation>
</comment>
<dbReference type="EMBL" id="CAJNOC010000232">
    <property type="protein sequence ID" value="CAF0730809.1"/>
    <property type="molecule type" value="Genomic_DNA"/>
</dbReference>
<evidence type="ECO:0000256" key="4">
    <source>
        <dbReference type="ARBA" id="ARBA00022989"/>
    </source>
</evidence>
<feature type="disulfide bond" evidence="6">
    <location>
        <begin position="151"/>
        <end position="168"/>
    </location>
</feature>
<proteinExistence type="inferred from homology"/>
<keyword evidence="4 7" id="KW-1133">Transmembrane helix</keyword>
<dbReference type="Proteomes" id="UP000663879">
    <property type="component" value="Unassembled WGS sequence"/>
</dbReference>
<feature type="disulfide bond" evidence="6">
    <location>
        <begin position="150"/>
        <end position="185"/>
    </location>
</feature>
<dbReference type="OrthoDB" id="10051670at2759"/>
<keyword evidence="3 7" id="KW-0812">Transmembrane</keyword>
<feature type="transmembrane region" description="Helical" evidence="7">
    <location>
        <begin position="199"/>
        <end position="219"/>
    </location>
</feature>
<keyword evidence="5 7" id="KW-0472">Membrane</keyword>
<accession>A0A813MVZ9</accession>
<dbReference type="PANTHER" id="PTHR19282">
    <property type="entry name" value="TETRASPANIN"/>
    <property type="match status" value="1"/>
</dbReference>
<dbReference type="InterPro" id="IPR008952">
    <property type="entry name" value="Tetraspanin_EC2_sf"/>
</dbReference>
<evidence type="ECO:0000256" key="3">
    <source>
        <dbReference type="ARBA" id="ARBA00022692"/>
    </source>
</evidence>
<dbReference type="PIRSF" id="PIRSF002419">
    <property type="entry name" value="Tetraspanin"/>
    <property type="match status" value="1"/>
</dbReference>
<dbReference type="CDD" id="cd03127">
    <property type="entry name" value="tetraspanin_LEL"/>
    <property type="match status" value="1"/>
</dbReference>
<dbReference type="AlphaFoldDB" id="A0A813MVZ9"/>
<dbReference type="GO" id="GO:0005886">
    <property type="term" value="C:plasma membrane"/>
    <property type="evidence" value="ECO:0007669"/>
    <property type="project" value="TreeGrafter"/>
</dbReference>
<dbReference type="Gene3D" id="1.10.1450.10">
    <property type="entry name" value="Tetraspanin"/>
    <property type="match status" value="1"/>
</dbReference>
<gene>
    <name evidence="8" type="ORF">OXX778_LOCUS2829</name>
</gene>
<dbReference type="PRINTS" id="PR00259">
    <property type="entry name" value="TMFOUR"/>
</dbReference>
<dbReference type="PROSITE" id="PS51257">
    <property type="entry name" value="PROKAR_LIPOPROTEIN"/>
    <property type="match status" value="1"/>
</dbReference>
<dbReference type="PANTHER" id="PTHR19282:SF544">
    <property type="entry name" value="TETRASPANIN"/>
    <property type="match status" value="1"/>
</dbReference>
<dbReference type="Pfam" id="PF00335">
    <property type="entry name" value="Tetraspanin"/>
    <property type="match status" value="1"/>
</dbReference>
<evidence type="ECO:0000313" key="8">
    <source>
        <dbReference type="EMBL" id="CAF0730809.1"/>
    </source>
</evidence>
<feature type="transmembrane region" description="Helical" evidence="7">
    <location>
        <begin position="58"/>
        <end position="79"/>
    </location>
</feature>
<comment type="caution">
    <text evidence="8">The sequence shown here is derived from an EMBL/GenBank/DDBJ whole genome shotgun (WGS) entry which is preliminary data.</text>
</comment>
<evidence type="ECO:0000256" key="1">
    <source>
        <dbReference type="ARBA" id="ARBA00004141"/>
    </source>
</evidence>